<evidence type="ECO:0000256" key="2">
    <source>
        <dbReference type="ARBA" id="ARBA00012438"/>
    </source>
</evidence>
<evidence type="ECO:0000313" key="7">
    <source>
        <dbReference type="EMBL" id="WPJ96280.1"/>
    </source>
</evidence>
<name>A0ABZ0RMR5_9BACT</name>
<evidence type="ECO:0000256" key="3">
    <source>
        <dbReference type="ARBA" id="ARBA00022679"/>
    </source>
</evidence>
<sequence length="649" mass="73329">MLRILKALIAATTLVVQTMSGTPLVEQSLPELEQELASIDSELVALARFTLRSGSGSIGFRSNWHLTAEYPEWIEIDLGRKVPIDEIALVPILWRDSKIGFQSDAFPETLRITYGTNDDRPGTLMGDFHFSPQNKGIAPRIISVNKVVASWVRIEAPQLAPRAFDQRYLLQLSEIMIFSDSENVALRRPVTVSSAHINGNNSSWNETFLVDGHMPYMMDAPSEQSSIAYLVLFGQPTSMILDLGQQYPISRIHLHQIENTDTVPQTDTSHLGTPPRMRIEGANLPDFSDAVTLLETNTERIIDQGPILMWPFPETTCRYVRIVDISDLSQFRIGFAEIEIFSNNHNVARGIMVQVDPPNKRPPPDPGKGQTRNLSALTDGLNLTGNILPIREWLNQLARRQTLENERPQVVAELGQRYVRQTANLRRMSWLAALLAASTMITLLIHKIIRQRAVFHTRERIAANLHDELGANLHAIGLFGDLAKQEAKKHGAGAQWSKLNTYVDEVRTLTKKTGETARYCTNMLEAKEIHKDFVRELRHMTEHLLIDLEYTLIINCEPVLQQLKPRIRTDLFLFFKECLTNIIRHSGATTVDTRITVENHRITLTVIDNGCGLTETPKALKRRARLLRAKLSIEKPEIGGTRITLQLRK</sequence>
<dbReference type="InterPro" id="IPR003594">
    <property type="entry name" value="HATPase_dom"/>
</dbReference>
<evidence type="ECO:0000313" key="8">
    <source>
        <dbReference type="Proteomes" id="UP001324993"/>
    </source>
</evidence>
<proteinExistence type="predicted"/>
<dbReference type="EMBL" id="CP138858">
    <property type="protein sequence ID" value="WPJ96280.1"/>
    <property type="molecule type" value="Genomic_DNA"/>
</dbReference>
<dbReference type="RefSeq" id="WP_319833143.1">
    <property type="nucleotide sequence ID" value="NZ_CP138858.1"/>
</dbReference>
<reference evidence="7 8" key="1">
    <citation type="submission" date="2023-11" db="EMBL/GenBank/DDBJ databases">
        <title>Coraliomargarita sp. nov., isolated from marine algae.</title>
        <authorList>
            <person name="Lee J.K."/>
            <person name="Baek J.H."/>
            <person name="Kim J.M."/>
            <person name="Choi D.G."/>
            <person name="Jeon C.O."/>
        </authorList>
    </citation>
    <scope>NUCLEOTIDE SEQUENCE [LARGE SCALE GENOMIC DNA]</scope>
    <source>
        <strain evidence="7 8">J2-16</strain>
    </source>
</reference>
<gene>
    <name evidence="7" type="ORF">SH580_01010</name>
</gene>
<evidence type="ECO:0000259" key="6">
    <source>
        <dbReference type="Pfam" id="PF02518"/>
    </source>
</evidence>
<keyword evidence="4" id="KW-0418">Kinase</keyword>
<dbReference type="Gene3D" id="1.20.5.1930">
    <property type="match status" value="1"/>
</dbReference>
<dbReference type="EC" id="2.7.13.3" evidence="2"/>
<organism evidence="7 8">
    <name type="scientific">Coraliomargarita algicola</name>
    <dbReference type="NCBI Taxonomy" id="3092156"/>
    <lineage>
        <taxon>Bacteria</taxon>
        <taxon>Pseudomonadati</taxon>
        <taxon>Verrucomicrobiota</taxon>
        <taxon>Opitutia</taxon>
        <taxon>Puniceicoccales</taxon>
        <taxon>Coraliomargaritaceae</taxon>
        <taxon>Coraliomargarita</taxon>
    </lineage>
</organism>
<accession>A0ABZ0RMR5</accession>
<dbReference type="InterPro" id="IPR036890">
    <property type="entry name" value="HATPase_C_sf"/>
</dbReference>
<dbReference type="SUPFAM" id="SSF49785">
    <property type="entry name" value="Galactose-binding domain-like"/>
    <property type="match status" value="2"/>
</dbReference>
<dbReference type="Gene3D" id="2.60.120.260">
    <property type="entry name" value="Galactose-binding domain-like"/>
    <property type="match status" value="2"/>
</dbReference>
<evidence type="ECO:0000256" key="4">
    <source>
        <dbReference type="ARBA" id="ARBA00022777"/>
    </source>
</evidence>
<dbReference type="Pfam" id="PF02518">
    <property type="entry name" value="HATPase_c"/>
    <property type="match status" value="1"/>
</dbReference>
<dbReference type="Gene3D" id="3.30.565.10">
    <property type="entry name" value="Histidine kinase-like ATPase, C-terminal domain"/>
    <property type="match status" value="1"/>
</dbReference>
<protein>
    <recommendedName>
        <fullName evidence="2">histidine kinase</fullName>
        <ecNumber evidence="2">2.7.13.3</ecNumber>
    </recommendedName>
</protein>
<evidence type="ECO:0000256" key="5">
    <source>
        <dbReference type="ARBA" id="ARBA00023012"/>
    </source>
</evidence>
<dbReference type="InterPro" id="IPR050482">
    <property type="entry name" value="Sensor_HK_TwoCompSys"/>
</dbReference>
<evidence type="ECO:0000256" key="1">
    <source>
        <dbReference type="ARBA" id="ARBA00000085"/>
    </source>
</evidence>
<dbReference type="PANTHER" id="PTHR24421">
    <property type="entry name" value="NITRATE/NITRITE SENSOR PROTEIN NARX-RELATED"/>
    <property type="match status" value="1"/>
</dbReference>
<dbReference type="InterPro" id="IPR008979">
    <property type="entry name" value="Galactose-bd-like_sf"/>
</dbReference>
<dbReference type="Proteomes" id="UP001324993">
    <property type="component" value="Chromosome"/>
</dbReference>
<dbReference type="PANTHER" id="PTHR24421:SF10">
    <property type="entry name" value="NITRATE_NITRITE SENSOR PROTEIN NARQ"/>
    <property type="match status" value="1"/>
</dbReference>
<keyword evidence="5" id="KW-0902">Two-component regulatory system</keyword>
<dbReference type="SUPFAM" id="SSF55874">
    <property type="entry name" value="ATPase domain of HSP90 chaperone/DNA topoisomerase II/histidine kinase"/>
    <property type="match status" value="1"/>
</dbReference>
<keyword evidence="8" id="KW-1185">Reference proteome</keyword>
<dbReference type="CDD" id="cd16917">
    <property type="entry name" value="HATPase_UhpB-NarQ-NarX-like"/>
    <property type="match status" value="1"/>
</dbReference>
<keyword evidence="3" id="KW-0808">Transferase</keyword>
<feature type="domain" description="Histidine kinase/HSP90-like ATPase" evidence="6">
    <location>
        <begin position="570"/>
        <end position="619"/>
    </location>
</feature>
<comment type="catalytic activity">
    <reaction evidence="1">
        <text>ATP + protein L-histidine = ADP + protein N-phospho-L-histidine.</text>
        <dbReference type="EC" id="2.7.13.3"/>
    </reaction>
</comment>